<dbReference type="GO" id="GO:0004527">
    <property type="term" value="F:exonuclease activity"/>
    <property type="evidence" value="ECO:0007669"/>
    <property type="project" value="UniProtKB-KW"/>
</dbReference>
<evidence type="ECO:0000256" key="1">
    <source>
        <dbReference type="ARBA" id="ARBA00004123"/>
    </source>
</evidence>
<reference evidence="13" key="1">
    <citation type="submission" date="2021-01" db="EMBL/GenBank/DDBJ databases">
        <authorList>
            <person name="Corre E."/>
            <person name="Pelletier E."/>
            <person name="Niang G."/>
            <person name="Scheremetjew M."/>
            <person name="Finn R."/>
            <person name="Kale V."/>
            <person name="Holt S."/>
            <person name="Cochrane G."/>
            <person name="Meng A."/>
            <person name="Brown T."/>
            <person name="Cohen L."/>
        </authorList>
    </citation>
    <scope>NUCLEOTIDE SEQUENCE</scope>
    <source>
        <strain evidence="13">CCMP325</strain>
    </source>
</reference>
<keyword evidence="7" id="KW-0234">DNA repair</keyword>
<name>A0A7S0HT07_9CRYP</name>
<dbReference type="GO" id="GO:0006281">
    <property type="term" value="P:DNA repair"/>
    <property type="evidence" value="ECO:0007669"/>
    <property type="project" value="UniProtKB-KW"/>
</dbReference>
<keyword evidence="8" id="KW-0539">Nucleus</keyword>
<evidence type="ECO:0000256" key="10">
    <source>
        <dbReference type="PIRSR" id="PIRSR610347-2"/>
    </source>
</evidence>
<sequence length="201" mass="22250">MDEFITSLSEGKDQEGSAIGRPDESPYFIWPTMEEVKTSAKGCTMGESIPGYFKNVHKPFLLKAFCRWASASSDPQLRRKAMPHIKTWLRFVADPSSSTSSSSPPCAARIAWLLLGSHNLSVAAWGRLEKNARYRYALPYSRAPSSRPVATCPHPHSPSLILSLSSALCIQLSFLPPHPRSSYSPVSSLILLLQPNQHQQL</sequence>
<dbReference type="GO" id="GO:0003697">
    <property type="term" value="F:single-stranded DNA binding"/>
    <property type="evidence" value="ECO:0007669"/>
    <property type="project" value="TreeGrafter"/>
</dbReference>
<keyword evidence="4" id="KW-0227">DNA damage</keyword>
<comment type="similarity">
    <text evidence="2">Belongs to the tyrosyl-DNA phosphodiesterase family.</text>
</comment>
<evidence type="ECO:0000256" key="11">
    <source>
        <dbReference type="PIRSR" id="PIRSR610347-3"/>
    </source>
</evidence>
<dbReference type="GO" id="GO:0003690">
    <property type="term" value="F:double-stranded DNA binding"/>
    <property type="evidence" value="ECO:0007669"/>
    <property type="project" value="TreeGrafter"/>
</dbReference>
<keyword evidence="3" id="KW-0540">Nuclease</keyword>
<evidence type="ECO:0000256" key="6">
    <source>
        <dbReference type="ARBA" id="ARBA00022839"/>
    </source>
</evidence>
<dbReference type="GO" id="GO:0005634">
    <property type="term" value="C:nucleus"/>
    <property type="evidence" value="ECO:0007669"/>
    <property type="project" value="UniProtKB-SubCell"/>
</dbReference>
<dbReference type="AlphaFoldDB" id="A0A7S0HT07"/>
<dbReference type="SUPFAM" id="SSF56024">
    <property type="entry name" value="Phospholipase D/nuclease"/>
    <property type="match status" value="1"/>
</dbReference>
<dbReference type="InterPro" id="IPR010347">
    <property type="entry name" value="Tdp1"/>
</dbReference>
<evidence type="ECO:0000256" key="7">
    <source>
        <dbReference type="ARBA" id="ARBA00023204"/>
    </source>
</evidence>
<gene>
    <name evidence="13" type="ORF">HPHI1048_LOCUS18498</name>
</gene>
<evidence type="ECO:0000256" key="2">
    <source>
        <dbReference type="ARBA" id="ARBA00010205"/>
    </source>
</evidence>
<protein>
    <submittedName>
        <fullName evidence="13">Uncharacterized protein</fullName>
    </submittedName>
</protein>
<comment type="subcellular location">
    <subcellularLocation>
        <location evidence="1">Nucleus</location>
    </subcellularLocation>
</comment>
<feature type="binding site" evidence="10">
    <location>
        <position position="86"/>
    </location>
    <ligand>
        <name>substrate</name>
    </ligand>
</feature>
<evidence type="ECO:0000256" key="5">
    <source>
        <dbReference type="ARBA" id="ARBA00022801"/>
    </source>
</evidence>
<evidence type="ECO:0000256" key="8">
    <source>
        <dbReference type="ARBA" id="ARBA00023242"/>
    </source>
</evidence>
<proteinExistence type="inferred from homology"/>
<dbReference type="PANTHER" id="PTHR12415:SF0">
    <property type="entry name" value="TYROSYL-DNA PHOSPHODIESTERASE 1"/>
    <property type="match status" value="1"/>
</dbReference>
<dbReference type="PANTHER" id="PTHR12415">
    <property type="entry name" value="TYROSYL-DNA PHOSPHODIESTERASE 1"/>
    <property type="match status" value="1"/>
</dbReference>
<evidence type="ECO:0000256" key="4">
    <source>
        <dbReference type="ARBA" id="ARBA00022763"/>
    </source>
</evidence>
<evidence type="ECO:0000313" key="13">
    <source>
        <dbReference type="EMBL" id="CAD8498900.1"/>
    </source>
</evidence>
<accession>A0A7S0HT07</accession>
<keyword evidence="5" id="KW-0378">Hydrolase</keyword>
<dbReference type="EMBL" id="HBEO01027383">
    <property type="protein sequence ID" value="CAD8498900.1"/>
    <property type="molecule type" value="Transcribed_RNA"/>
</dbReference>
<evidence type="ECO:0000256" key="12">
    <source>
        <dbReference type="SAM" id="MobiDB-lite"/>
    </source>
</evidence>
<dbReference type="GO" id="GO:0017005">
    <property type="term" value="F:3'-tyrosyl-DNA phosphodiesterase activity"/>
    <property type="evidence" value="ECO:0007669"/>
    <property type="project" value="TreeGrafter"/>
</dbReference>
<keyword evidence="6" id="KW-0269">Exonuclease</keyword>
<dbReference type="Pfam" id="PF06087">
    <property type="entry name" value="Tyr-DNA_phospho"/>
    <property type="match status" value="1"/>
</dbReference>
<evidence type="ECO:0000256" key="3">
    <source>
        <dbReference type="ARBA" id="ARBA00022722"/>
    </source>
</evidence>
<feature type="site" description="Interaction with DNA" evidence="11">
    <location>
        <position position="121"/>
    </location>
</feature>
<evidence type="ECO:0000256" key="9">
    <source>
        <dbReference type="PIRSR" id="PIRSR610347-1"/>
    </source>
</evidence>
<feature type="region of interest" description="Disordered" evidence="12">
    <location>
        <begin position="1"/>
        <end position="24"/>
    </location>
</feature>
<organism evidence="13">
    <name type="scientific">Hanusia phi</name>
    <dbReference type="NCBI Taxonomy" id="3032"/>
    <lineage>
        <taxon>Eukaryota</taxon>
        <taxon>Cryptophyceae</taxon>
        <taxon>Pyrenomonadales</taxon>
        <taxon>Geminigeraceae</taxon>
        <taxon>Hanusia</taxon>
    </lineage>
</organism>
<dbReference type="Gene3D" id="3.30.870.10">
    <property type="entry name" value="Endonuclease Chain A"/>
    <property type="match status" value="1"/>
</dbReference>
<feature type="active site" description="Proton donor/acceptor" evidence="9">
    <location>
        <position position="84"/>
    </location>
</feature>